<comment type="similarity">
    <text evidence="2">Belongs to the NAD(P)-dependent epimerase/dehydratase family. Dihydroflavonol-4-reductase subfamily.</text>
</comment>
<dbReference type="FunFam" id="3.40.50.720:FF:000426">
    <property type="entry name" value="Aldehyde reductase 2"/>
    <property type="match status" value="1"/>
</dbReference>
<evidence type="ECO:0000313" key="4">
    <source>
        <dbReference type="EMBL" id="PKS12942.1"/>
    </source>
</evidence>
<dbReference type="InterPro" id="IPR001509">
    <property type="entry name" value="Epimerase_deHydtase"/>
</dbReference>
<dbReference type="OrthoDB" id="2735536at2759"/>
<dbReference type="AlphaFoldDB" id="A0A2N3NKQ0"/>
<feature type="domain" description="Protein kinase" evidence="3">
    <location>
        <begin position="21"/>
        <end position="310"/>
    </location>
</feature>
<evidence type="ECO:0000259" key="3">
    <source>
        <dbReference type="PROSITE" id="PS50011"/>
    </source>
</evidence>
<dbReference type="EMBL" id="NLAX01000002">
    <property type="protein sequence ID" value="PKS12942.1"/>
    <property type="molecule type" value="Genomic_DNA"/>
</dbReference>
<keyword evidence="1" id="KW-0560">Oxidoreductase</keyword>
<dbReference type="GO" id="GO:0016616">
    <property type="term" value="F:oxidoreductase activity, acting on the CH-OH group of donors, NAD or NADP as acceptor"/>
    <property type="evidence" value="ECO:0007669"/>
    <property type="project" value="TreeGrafter"/>
</dbReference>
<dbReference type="GO" id="GO:0005524">
    <property type="term" value="F:ATP binding"/>
    <property type="evidence" value="ECO:0007669"/>
    <property type="project" value="InterPro"/>
</dbReference>
<dbReference type="PANTHER" id="PTHR10366">
    <property type="entry name" value="NAD DEPENDENT EPIMERASE/DEHYDRATASE"/>
    <property type="match status" value="1"/>
</dbReference>
<gene>
    <name evidence="4" type="ORF">jhhlp_000283</name>
</gene>
<dbReference type="Gene3D" id="3.30.200.20">
    <property type="entry name" value="Phosphorylase Kinase, domain 1"/>
    <property type="match status" value="1"/>
</dbReference>
<dbReference type="InterPro" id="IPR036291">
    <property type="entry name" value="NAD(P)-bd_dom_sf"/>
</dbReference>
<dbReference type="InParanoid" id="A0A2N3NKQ0"/>
<keyword evidence="5" id="KW-1185">Reference proteome</keyword>
<evidence type="ECO:0000313" key="5">
    <source>
        <dbReference type="Proteomes" id="UP000233524"/>
    </source>
</evidence>
<dbReference type="InterPro" id="IPR011009">
    <property type="entry name" value="Kinase-like_dom_sf"/>
</dbReference>
<dbReference type="SUPFAM" id="SSF56112">
    <property type="entry name" value="Protein kinase-like (PK-like)"/>
    <property type="match status" value="1"/>
</dbReference>
<dbReference type="PROSITE" id="PS50011">
    <property type="entry name" value="PROTEIN_KINASE_DOM"/>
    <property type="match status" value="1"/>
</dbReference>
<dbReference type="Proteomes" id="UP000233524">
    <property type="component" value="Unassembled WGS sequence"/>
</dbReference>
<dbReference type="Pfam" id="PF00069">
    <property type="entry name" value="Pkinase"/>
    <property type="match status" value="1"/>
</dbReference>
<name>A0A2N3NKQ0_9PEZI</name>
<protein>
    <recommendedName>
        <fullName evidence="3">Protein kinase domain-containing protein</fullName>
    </recommendedName>
</protein>
<sequence>MLAQSRPRYIHRYNGQPPYRWDDKADPAMGSYGLVRKAVSTLTGETVAVKTHIKVSSRKNDKAREATVRELGLLEVCDHPNLIRLVDAYETPDHKIHFVMTPWAPYTLLNLLTRDEAVIKTDCPWFEPGGAQSTQIILRIMLELSDGVNYLHRIFVKHKNIKPENILLHNESSSMIRPVITDLGVSKIFKQGGPTNYTESTYTYLAFEQLANSESSLKSDVWQLGCCFVLLLSLSCGGFAGVDRLWNSFEDTEDQRSCNIAKELDHVMPFLEEVCSLQPGALRVVKGMLQKEPGPRWESRIVTEELRKLVGKAPLKGRFFSIRSRCMNSEPVQSVSSVDVHGTINGIESINIIVDTRNHYETMASNHDSTLAPGAAILLTGVNGFIGSHVADQLLSAGYSVRGVARNPAAASWMTDYLDKKYGEGKFQVLGITDFTAPGAFDSALKGVSGVIHTASDMTMGPDPHKVITPTITATLNLLQAASKHPGVKRFVLTSSCAAAANPTSGVARKIDGNTWNEEAVEQAWAPPPYEPSRGFPVYAASKMQSEQEAWKWYGENKPGFVLNAVLPAMTIGKSLVPDAQGHPSTSGLIQALFNGDTESVTGAAQYVQDNARLHVAALANPSIRDKRIFAYAAPYNWRGVQRILRELYPGKTFGADIEDAELNRSEIVLAPTAEMWLKDMGRPGWTTLEQSVKLNTEDLS</sequence>
<dbReference type="SUPFAM" id="SSF51735">
    <property type="entry name" value="NAD(P)-binding Rossmann-fold domains"/>
    <property type="match status" value="1"/>
</dbReference>
<evidence type="ECO:0000256" key="2">
    <source>
        <dbReference type="ARBA" id="ARBA00023445"/>
    </source>
</evidence>
<dbReference type="Gene3D" id="3.40.50.720">
    <property type="entry name" value="NAD(P)-binding Rossmann-like Domain"/>
    <property type="match status" value="1"/>
</dbReference>
<dbReference type="InterPro" id="IPR000719">
    <property type="entry name" value="Prot_kinase_dom"/>
</dbReference>
<dbReference type="Pfam" id="PF01370">
    <property type="entry name" value="Epimerase"/>
    <property type="match status" value="1"/>
</dbReference>
<reference evidence="4 5" key="1">
    <citation type="journal article" date="2017" name="G3 (Bethesda)">
        <title>First Draft Genome Sequence of the Pathogenic Fungus Lomentospora prolificans (Formerly Scedosporium prolificans).</title>
        <authorList>
            <person name="Luo R."/>
            <person name="Zimin A."/>
            <person name="Workman R."/>
            <person name="Fan Y."/>
            <person name="Pertea G."/>
            <person name="Grossman N."/>
            <person name="Wear M.P."/>
            <person name="Jia B."/>
            <person name="Miller H."/>
            <person name="Casadevall A."/>
            <person name="Timp W."/>
            <person name="Zhang S.X."/>
            <person name="Salzberg S.L."/>
        </authorList>
    </citation>
    <scope>NUCLEOTIDE SEQUENCE [LARGE SCALE GENOMIC DNA]</scope>
    <source>
        <strain evidence="4 5">JHH-5317</strain>
    </source>
</reference>
<comment type="caution">
    <text evidence="4">The sequence shown here is derived from an EMBL/GenBank/DDBJ whole genome shotgun (WGS) entry which is preliminary data.</text>
</comment>
<dbReference type="CDD" id="cd00180">
    <property type="entry name" value="PKc"/>
    <property type="match status" value="1"/>
</dbReference>
<dbReference type="VEuPathDB" id="FungiDB:jhhlp_000283"/>
<dbReference type="InterPro" id="IPR050425">
    <property type="entry name" value="NAD(P)_dehydrat-like"/>
</dbReference>
<accession>A0A2N3NKQ0</accession>
<proteinExistence type="inferred from homology"/>
<organism evidence="4 5">
    <name type="scientific">Lomentospora prolificans</name>
    <dbReference type="NCBI Taxonomy" id="41688"/>
    <lineage>
        <taxon>Eukaryota</taxon>
        <taxon>Fungi</taxon>
        <taxon>Dikarya</taxon>
        <taxon>Ascomycota</taxon>
        <taxon>Pezizomycotina</taxon>
        <taxon>Sordariomycetes</taxon>
        <taxon>Hypocreomycetidae</taxon>
        <taxon>Microascales</taxon>
        <taxon>Microascaceae</taxon>
        <taxon>Lomentospora</taxon>
    </lineage>
</organism>
<dbReference type="Gene3D" id="1.10.510.10">
    <property type="entry name" value="Transferase(Phosphotransferase) domain 1"/>
    <property type="match status" value="1"/>
</dbReference>
<dbReference type="GO" id="GO:0004672">
    <property type="term" value="F:protein kinase activity"/>
    <property type="evidence" value="ECO:0007669"/>
    <property type="project" value="InterPro"/>
</dbReference>
<dbReference type="STRING" id="41688.A0A2N3NKQ0"/>
<evidence type="ECO:0000256" key="1">
    <source>
        <dbReference type="ARBA" id="ARBA00023002"/>
    </source>
</evidence>
<dbReference type="PANTHER" id="PTHR10366:SF562">
    <property type="entry name" value="ALDEHYDE REDUCTASE II (AFU_ORTHOLOGUE AFUA_1G11360)"/>
    <property type="match status" value="1"/>
</dbReference>